<evidence type="ECO:0000313" key="1">
    <source>
        <dbReference type="EMBL" id="MEQ2158613.1"/>
    </source>
</evidence>
<dbReference type="EMBL" id="JAHRIO010000989">
    <property type="protein sequence ID" value="MEQ2158613.1"/>
    <property type="molecule type" value="Genomic_DNA"/>
</dbReference>
<evidence type="ECO:0000313" key="2">
    <source>
        <dbReference type="Proteomes" id="UP001476798"/>
    </source>
</evidence>
<reference evidence="1 2" key="1">
    <citation type="submission" date="2021-06" db="EMBL/GenBank/DDBJ databases">
        <authorList>
            <person name="Palmer J.M."/>
        </authorList>
    </citation>
    <scope>NUCLEOTIDE SEQUENCE [LARGE SCALE GENOMIC DNA]</scope>
    <source>
        <strain evidence="1 2">GA_2019</strain>
        <tissue evidence="1">Muscle</tissue>
    </source>
</reference>
<comment type="caution">
    <text evidence="1">The sequence shown here is derived from an EMBL/GenBank/DDBJ whole genome shotgun (WGS) entry which is preliminary data.</text>
</comment>
<keyword evidence="2" id="KW-1185">Reference proteome</keyword>
<protein>
    <submittedName>
        <fullName evidence="1">Uncharacterized protein</fullName>
    </submittedName>
</protein>
<dbReference type="Proteomes" id="UP001476798">
    <property type="component" value="Unassembled WGS sequence"/>
</dbReference>
<organism evidence="1 2">
    <name type="scientific">Goodea atripinnis</name>
    <dbReference type="NCBI Taxonomy" id="208336"/>
    <lineage>
        <taxon>Eukaryota</taxon>
        <taxon>Metazoa</taxon>
        <taxon>Chordata</taxon>
        <taxon>Craniata</taxon>
        <taxon>Vertebrata</taxon>
        <taxon>Euteleostomi</taxon>
        <taxon>Actinopterygii</taxon>
        <taxon>Neopterygii</taxon>
        <taxon>Teleostei</taxon>
        <taxon>Neoteleostei</taxon>
        <taxon>Acanthomorphata</taxon>
        <taxon>Ovalentaria</taxon>
        <taxon>Atherinomorphae</taxon>
        <taxon>Cyprinodontiformes</taxon>
        <taxon>Goodeidae</taxon>
        <taxon>Goodea</taxon>
    </lineage>
</organism>
<sequence>MFPNFKLHWFPAKSRIEVMFSDGFACLCVLATLWKKLHTNSYKTVLPEVCPLNFGGDPDQDPDPDPRVFKPVNTCPKIRKAPVKCIPKQKIQLDVLEPLQYMQKPGLSEILP</sequence>
<proteinExistence type="predicted"/>
<gene>
    <name evidence="1" type="ORF">GOODEAATRI_014199</name>
</gene>
<accession>A0ABV0MHN6</accession>
<name>A0ABV0MHN6_9TELE</name>